<dbReference type="AlphaFoldDB" id="A0A8J4VMJ2"/>
<feature type="transmembrane region" description="Helical" evidence="9">
    <location>
        <begin position="343"/>
        <end position="364"/>
    </location>
</feature>
<dbReference type="Pfam" id="PF00083">
    <property type="entry name" value="Sugar_tr"/>
    <property type="match status" value="1"/>
</dbReference>
<feature type="domain" description="Major facilitator superfamily (MFS) profile" evidence="10">
    <location>
        <begin position="47"/>
        <end position="466"/>
    </location>
</feature>
<evidence type="ECO:0000256" key="6">
    <source>
        <dbReference type="ARBA" id="ARBA00022989"/>
    </source>
</evidence>
<evidence type="ECO:0000313" key="12">
    <source>
        <dbReference type="Proteomes" id="UP000737018"/>
    </source>
</evidence>
<sequence length="507" mass="54888">MERKDIEDRDITSSLLAKENLDTNGASSSRNVAAKSGGAATATVVFSTFIAVCGSYVFGAAIGYSSPAMSGIMEDLGISLAQFSVFGSVMTVGAMLGATFSGRIADLLGRRWAMGLSEISCVVGWLAIMFSEGAWSLDLGRLLIGCGVGLLSYVVPVYIAEITPKSLRGGFTTAHQFMLSVGLALTYFIGTVVNWRTLALIGTIPSLVQLVGLFFIPESPRWLAKFGEEKDFEASLRRLRGEDADIFQEATEIRDYTEALQQLPEGRFLDLFQRIYAHSLIIGVGIMILQQFGGANGIVFYASSIFKLAGFSTEVGTTAMAVAQIPTSILSVIIMDKAGRKPLLMVSAVGTCLGCLITGLSFLLQDYQLWKEVTPMLVFVGTLVYNGSFGLGLAGIPWLIMSEIFPLNMKGSAGSLVSLVNWLSSWIVSYIFNFLMEWSSAGTFFIFASISGLTVLFVTKLVPETKGQTLEEIQTTMNRCSTRTGIHQDNLKDNSINIDLQKHEPFS</sequence>
<evidence type="ECO:0000256" key="4">
    <source>
        <dbReference type="ARBA" id="ARBA00022597"/>
    </source>
</evidence>
<evidence type="ECO:0000256" key="2">
    <source>
        <dbReference type="ARBA" id="ARBA00010992"/>
    </source>
</evidence>
<dbReference type="FunFam" id="1.20.1250.20:FF:000043">
    <property type="entry name" value="sugar transporter ERD6-like 6"/>
    <property type="match status" value="1"/>
</dbReference>
<keyword evidence="12" id="KW-1185">Reference proteome</keyword>
<dbReference type="InterPro" id="IPR003663">
    <property type="entry name" value="Sugar/inositol_transpt"/>
</dbReference>
<organism evidence="11 12">
    <name type="scientific">Castanea mollissima</name>
    <name type="common">Chinese chestnut</name>
    <dbReference type="NCBI Taxonomy" id="60419"/>
    <lineage>
        <taxon>Eukaryota</taxon>
        <taxon>Viridiplantae</taxon>
        <taxon>Streptophyta</taxon>
        <taxon>Embryophyta</taxon>
        <taxon>Tracheophyta</taxon>
        <taxon>Spermatophyta</taxon>
        <taxon>Magnoliopsida</taxon>
        <taxon>eudicotyledons</taxon>
        <taxon>Gunneridae</taxon>
        <taxon>Pentapetalae</taxon>
        <taxon>rosids</taxon>
        <taxon>fabids</taxon>
        <taxon>Fagales</taxon>
        <taxon>Fagaceae</taxon>
        <taxon>Castanea</taxon>
    </lineage>
</organism>
<dbReference type="Proteomes" id="UP000737018">
    <property type="component" value="Unassembled WGS sequence"/>
</dbReference>
<evidence type="ECO:0000256" key="7">
    <source>
        <dbReference type="ARBA" id="ARBA00023136"/>
    </source>
</evidence>
<keyword evidence="5 9" id="KW-0812">Transmembrane</keyword>
<evidence type="ECO:0000313" key="11">
    <source>
        <dbReference type="EMBL" id="KAF3962635.1"/>
    </source>
</evidence>
<dbReference type="InterPro" id="IPR005829">
    <property type="entry name" value="Sugar_transporter_CS"/>
</dbReference>
<feature type="transmembrane region" description="Helical" evidence="9">
    <location>
        <begin position="413"/>
        <end position="432"/>
    </location>
</feature>
<dbReference type="GO" id="GO:0051119">
    <property type="term" value="F:sugar transmembrane transporter activity"/>
    <property type="evidence" value="ECO:0007669"/>
    <property type="project" value="InterPro"/>
</dbReference>
<feature type="transmembrane region" description="Helical" evidence="9">
    <location>
        <begin position="171"/>
        <end position="189"/>
    </location>
</feature>
<keyword evidence="7 9" id="KW-0472">Membrane</keyword>
<name>A0A8J4VMJ2_9ROSI</name>
<dbReference type="NCBIfam" id="TIGR00879">
    <property type="entry name" value="SP"/>
    <property type="match status" value="1"/>
</dbReference>
<dbReference type="PANTHER" id="PTHR48021">
    <property type="match status" value="1"/>
</dbReference>
<evidence type="ECO:0000256" key="5">
    <source>
        <dbReference type="ARBA" id="ARBA00022692"/>
    </source>
</evidence>
<dbReference type="OrthoDB" id="6133115at2759"/>
<keyword evidence="6 9" id="KW-1133">Transmembrane helix</keyword>
<feature type="transmembrane region" description="Helical" evidence="9">
    <location>
        <begin position="39"/>
        <end position="64"/>
    </location>
</feature>
<gene>
    <name evidence="11" type="ORF">CMV_012881</name>
</gene>
<keyword evidence="3 8" id="KW-0813">Transport</keyword>
<dbReference type="CDD" id="cd17358">
    <property type="entry name" value="MFS_GLUT6_8_Class3_like"/>
    <property type="match status" value="1"/>
</dbReference>
<dbReference type="PROSITE" id="PS50850">
    <property type="entry name" value="MFS"/>
    <property type="match status" value="1"/>
</dbReference>
<comment type="caution">
    <text evidence="11">The sequence shown here is derived from an EMBL/GenBank/DDBJ whole genome shotgun (WGS) entry which is preliminary data.</text>
</comment>
<proteinExistence type="inferred from homology"/>
<feature type="transmembrane region" description="Helical" evidence="9">
    <location>
        <begin position="142"/>
        <end position="159"/>
    </location>
</feature>
<dbReference type="InterPro" id="IPR050549">
    <property type="entry name" value="MFS_Trehalose_Transporter"/>
</dbReference>
<dbReference type="Gene3D" id="1.20.1250.20">
    <property type="entry name" value="MFS general substrate transporter like domains"/>
    <property type="match status" value="1"/>
</dbReference>
<dbReference type="InterPro" id="IPR020846">
    <property type="entry name" value="MFS_dom"/>
</dbReference>
<dbReference type="PRINTS" id="PR00171">
    <property type="entry name" value="SUGRTRNSPORT"/>
</dbReference>
<dbReference type="EMBL" id="JRKL02001685">
    <property type="protein sequence ID" value="KAF3962635.1"/>
    <property type="molecule type" value="Genomic_DNA"/>
</dbReference>
<dbReference type="PROSITE" id="PS00216">
    <property type="entry name" value="SUGAR_TRANSPORT_1"/>
    <property type="match status" value="2"/>
</dbReference>
<dbReference type="InterPro" id="IPR005828">
    <property type="entry name" value="MFS_sugar_transport-like"/>
</dbReference>
<keyword evidence="4" id="KW-0762">Sugar transport</keyword>
<accession>A0A8J4VMJ2</accession>
<evidence type="ECO:0000256" key="3">
    <source>
        <dbReference type="ARBA" id="ARBA00022448"/>
    </source>
</evidence>
<dbReference type="InterPro" id="IPR044775">
    <property type="entry name" value="MFS_ERD6/Tret1-like"/>
</dbReference>
<dbReference type="InterPro" id="IPR036259">
    <property type="entry name" value="MFS_trans_sf"/>
</dbReference>
<feature type="transmembrane region" description="Helical" evidence="9">
    <location>
        <begin position="112"/>
        <end position="130"/>
    </location>
</feature>
<comment type="similarity">
    <text evidence="2 8">Belongs to the major facilitator superfamily. Sugar transporter (TC 2.A.1.1) family.</text>
</comment>
<dbReference type="PANTHER" id="PTHR48021:SF3">
    <property type="entry name" value="MAJOR FACILITATOR SUPERFAMILY (MFS) PROFILE DOMAIN-CONTAINING PROTEIN"/>
    <property type="match status" value="1"/>
</dbReference>
<evidence type="ECO:0000256" key="1">
    <source>
        <dbReference type="ARBA" id="ARBA00004141"/>
    </source>
</evidence>
<feature type="transmembrane region" description="Helical" evidence="9">
    <location>
        <begin position="195"/>
        <end position="216"/>
    </location>
</feature>
<feature type="transmembrane region" description="Helical" evidence="9">
    <location>
        <begin position="76"/>
        <end position="100"/>
    </location>
</feature>
<dbReference type="GO" id="GO:0016020">
    <property type="term" value="C:membrane"/>
    <property type="evidence" value="ECO:0007669"/>
    <property type="project" value="UniProtKB-SubCell"/>
</dbReference>
<evidence type="ECO:0000259" key="10">
    <source>
        <dbReference type="PROSITE" id="PS50850"/>
    </source>
</evidence>
<comment type="subcellular location">
    <subcellularLocation>
        <location evidence="1">Membrane</location>
        <topology evidence="1">Multi-pass membrane protein</topology>
    </subcellularLocation>
</comment>
<feature type="transmembrane region" description="Helical" evidence="9">
    <location>
        <begin position="438"/>
        <end position="458"/>
    </location>
</feature>
<evidence type="ECO:0000256" key="9">
    <source>
        <dbReference type="SAM" id="Phobius"/>
    </source>
</evidence>
<protein>
    <recommendedName>
        <fullName evidence="10">Major facilitator superfamily (MFS) profile domain-containing protein</fullName>
    </recommendedName>
</protein>
<reference evidence="11" key="1">
    <citation type="submission" date="2020-03" db="EMBL/GenBank/DDBJ databases">
        <title>Castanea mollissima Vanexum genome sequencing.</title>
        <authorList>
            <person name="Staton M."/>
        </authorList>
    </citation>
    <scope>NUCLEOTIDE SEQUENCE</scope>
    <source>
        <tissue evidence="11">Leaf</tissue>
    </source>
</reference>
<feature type="transmembrane region" description="Helical" evidence="9">
    <location>
        <begin position="376"/>
        <end position="401"/>
    </location>
</feature>
<feature type="transmembrane region" description="Helical" evidence="9">
    <location>
        <begin position="275"/>
        <end position="292"/>
    </location>
</feature>
<dbReference type="SUPFAM" id="SSF103473">
    <property type="entry name" value="MFS general substrate transporter"/>
    <property type="match status" value="1"/>
</dbReference>
<evidence type="ECO:0000256" key="8">
    <source>
        <dbReference type="RuleBase" id="RU003346"/>
    </source>
</evidence>